<reference evidence="10" key="2">
    <citation type="submission" date="2025-09" db="UniProtKB">
        <authorList>
            <consortium name="Ensembl"/>
        </authorList>
    </citation>
    <scope>IDENTIFICATION</scope>
</reference>
<keyword evidence="4" id="KW-0297">G-protein coupled receptor</keyword>
<sequence length="393" mass="42469">MGGWSGGEAETNSPRMAGYAAVTQSPRPLGGARRPPRSSRWTLTSSLEGTAVERVLLPVLEVLITMTGLLGHSLVVVILMGRRRQRRGGGAHGTDTLLLALSGADLLLLVCLPFHTAAAALGRWPFGTVLCKAVSFLGTACSCASAFTLAALAVSRYLTVVRPTSALRARAHRHLWLLAGTLWLPAVALAAPQFAFRAMDPSSQLYCFAFLSDISQLVYSIAFFLMAFALPLAVIILMYSRIYWFLRARRRTGLAPQLERYQNQVTRTSGLLVIAFTLCWLPSYVLMFSLLGRGLHHAPRNGPLAIVARLLAISSTVANPILYVFMSHKFRSDLLRVCRGASCRGGPSRGCCCPGRSADTGKHNDPVELISVLKNVRCVCVCVCLCVLGLGRG</sequence>
<keyword evidence="6" id="KW-0675">Receptor</keyword>
<comment type="subcellular location">
    <subcellularLocation>
        <location evidence="1">Membrane</location>
    </subcellularLocation>
</comment>
<dbReference type="GO" id="GO:0009897">
    <property type="term" value="C:external side of plasma membrane"/>
    <property type="evidence" value="ECO:0007669"/>
    <property type="project" value="TreeGrafter"/>
</dbReference>
<dbReference type="Pfam" id="PF00001">
    <property type="entry name" value="7tm_1"/>
    <property type="match status" value="1"/>
</dbReference>
<organism evidence="10 11">
    <name type="scientific">Paramormyrops kingsleyae</name>
    <dbReference type="NCBI Taxonomy" id="1676925"/>
    <lineage>
        <taxon>Eukaryota</taxon>
        <taxon>Metazoa</taxon>
        <taxon>Chordata</taxon>
        <taxon>Craniata</taxon>
        <taxon>Vertebrata</taxon>
        <taxon>Euteleostomi</taxon>
        <taxon>Actinopterygii</taxon>
        <taxon>Neopterygii</taxon>
        <taxon>Teleostei</taxon>
        <taxon>Osteoglossocephala</taxon>
        <taxon>Osteoglossomorpha</taxon>
        <taxon>Osteoglossiformes</taxon>
        <taxon>Mormyridae</taxon>
        <taxon>Paramormyrops</taxon>
    </lineage>
</organism>
<dbReference type="Proteomes" id="UP000261540">
    <property type="component" value="Unplaced"/>
</dbReference>
<dbReference type="PANTHER" id="PTHR10489:SF936">
    <property type="entry name" value="G-PROTEIN COUPLED RECEPTORS FAMILY 1 PROFILE DOMAIN-CONTAINING PROTEIN"/>
    <property type="match status" value="1"/>
</dbReference>
<dbReference type="Gene3D" id="1.20.1070.10">
    <property type="entry name" value="Rhodopsin 7-helix transmembrane proteins"/>
    <property type="match status" value="1"/>
</dbReference>
<dbReference type="SUPFAM" id="SSF81321">
    <property type="entry name" value="Family A G protein-coupled receptor-like"/>
    <property type="match status" value="1"/>
</dbReference>
<name>A0A3B3RY26_9TELE</name>
<evidence type="ECO:0000256" key="5">
    <source>
        <dbReference type="ARBA" id="ARBA00023136"/>
    </source>
</evidence>
<evidence type="ECO:0000313" key="10">
    <source>
        <dbReference type="Ensembl" id="ENSPKIP00000023213.1"/>
    </source>
</evidence>
<keyword evidence="11" id="KW-1185">Reference proteome</keyword>
<evidence type="ECO:0000256" key="1">
    <source>
        <dbReference type="ARBA" id="ARBA00004370"/>
    </source>
</evidence>
<dbReference type="InterPro" id="IPR017452">
    <property type="entry name" value="GPCR_Rhodpsn_7TM"/>
</dbReference>
<evidence type="ECO:0000256" key="2">
    <source>
        <dbReference type="ARBA" id="ARBA00022692"/>
    </source>
</evidence>
<protein>
    <recommendedName>
        <fullName evidence="9">G-protein coupled receptors family 1 profile domain-containing protein</fullName>
    </recommendedName>
</protein>
<dbReference type="GO" id="GO:0016493">
    <property type="term" value="F:C-C chemokine receptor activity"/>
    <property type="evidence" value="ECO:0007669"/>
    <property type="project" value="TreeGrafter"/>
</dbReference>
<evidence type="ECO:0000256" key="4">
    <source>
        <dbReference type="ARBA" id="ARBA00023040"/>
    </source>
</evidence>
<evidence type="ECO:0000256" key="3">
    <source>
        <dbReference type="ARBA" id="ARBA00022989"/>
    </source>
</evidence>
<evidence type="ECO:0000256" key="8">
    <source>
        <dbReference type="SAM" id="MobiDB-lite"/>
    </source>
</evidence>
<dbReference type="GeneTree" id="ENSGT01130000278323"/>
<evidence type="ECO:0000256" key="7">
    <source>
        <dbReference type="ARBA" id="ARBA00023224"/>
    </source>
</evidence>
<keyword evidence="7" id="KW-0807">Transducer</keyword>
<dbReference type="PROSITE" id="PS50262">
    <property type="entry name" value="G_PROTEIN_RECEP_F1_2"/>
    <property type="match status" value="1"/>
</dbReference>
<keyword evidence="3" id="KW-1133">Transmembrane helix</keyword>
<dbReference type="InterPro" id="IPR000276">
    <property type="entry name" value="GPCR_Rhodpsn"/>
</dbReference>
<reference evidence="10" key="1">
    <citation type="submission" date="2025-08" db="UniProtKB">
        <authorList>
            <consortium name="Ensembl"/>
        </authorList>
    </citation>
    <scope>IDENTIFICATION</scope>
</reference>
<evidence type="ECO:0000256" key="6">
    <source>
        <dbReference type="ARBA" id="ARBA00023170"/>
    </source>
</evidence>
<evidence type="ECO:0000313" key="11">
    <source>
        <dbReference type="Proteomes" id="UP000261540"/>
    </source>
</evidence>
<dbReference type="GO" id="GO:0007204">
    <property type="term" value="P:positive regulation of cytosolic calcium ion concentration"/>
    <property type="evidence" value="ECO:0007669"/>
    <property type="project" value="TreeGrafter"/>
</dbReference>
<feature type="region of interest" description="Disordered" evidence="8">
    <location>
        <begin position="1"/>
        <end position="40"/>
    </location>
</feature>
<evidence type="ECO:0000259" key="9">
    <source>
        <dbReference type="PROSITE" id="PS50262"/>
    </source>
</evidence>
<dbReference type="GO" id="GO:0019957">
    <property type="term" value="F:C-C chemokine binding"/>
    <property type="evidence" value="ECO:0007669"/>
    <property type="project" value="TreeGrafter"/>
</dbReference>
<keyword evidence="5" id="KW-0472">Membrane</keyword>
<dbReference type="PANTHER" id="PTHR10489">
    <property type="entry name" value="CELL ADHESION MOLECULE"/>
    <property type="match status" value="1"/>
</dbReference>
<keyword evidence="2" id="KW-0812">Transmembrane</keyword>
<dbReference type="AlphaFoldDB" id="A0A3B3RY26"/>
<dbReference type="Ensembl" id="ENSPKIT00000003892.1">
    <property type="protein sequence ID" value="ENSPKIP00000023213.1"/>
    <property type="gene ID" value="ENSPKIG00000006926.1"/>
</dbReference>
<dbReference type="GO" id="GO:0060326">
    <property type="term" value="P:cell chemotaxis"/>
    <property type="evidence" value="ECO:0007669"/>
    <property type="project" value="TreeGrafter"/>
</dbReference>
<dbReference type="GO" id="GO:0006955">
    <property type="term" value="P:immune response"/>
    <property type="evidence" value="ECO:0007669"/>
    <property type="project" value="TreeGrafter"/>
</dbReference>
<feature type="domain" description="G-protein coupled receptors family 1 profile" evidence="9">
    <location>
        <begin position="71"/>
        <end position="323"/>
    </location>
</feature>
<dbReference type="PRINTS" id="PR00237">
    <property type="entry name" value="GPCRRHODOPSN"/>
</dbReference>
<proteinExistence type="predicted"/>
<dbReference type="GO" id="GO:0019722">
    <property type="term" value="P:calcium-mediated signaling"/>
    <property type="evidence" value="ECO:0007669"/>
    <property type="project" value="TreeGrafter"/>
</dbReference>
<dbReference type="InterPro" id="IPR050119">
    <property type="entry name" value="CCR1-9-like"/>
</dbReference>
<accession>A0A3B3RY26</accession>